<sequence length="62" mass="7220">MASSFDELLATIKEYHFVVYVIPGYTYVFRNRNEISRGGVGTYLRDGISYKRRIDIENIAQI</sequence>
<reference evidence="1 2" key="1">
    <citation type="journal article" date="2018" name="Sci. Rep.">
        <title>Comparative analysis of the Pocillopora damicornis genome highlights role of immune system in coral evolution.</title>
        <authorList>
            <person name="Cunning R."/>
            <person name="Bay R.A."/>
            <person name="Gillette P."/>
            <person name="Baker A.C."/>
            <person name="Traylor-Knowles N."/>
        </authorList>
    </citation>
    <scope>NUCLEOTIDE SEQUENCE [LARGE SCALE GENOMIC DNA]</scope>
    <source>
        <strain evidence="1">RSMAS</strain>
        <tissue evidence="1">Whole animal</tissue>
    </source>
</reference>
<accession>A0A3M6U6P1</accession>
<keyword evidence="2" id="KW-1185">Reference proteome</keyword>
<comment type="caution">
    <text evidence="1">The sequence shown here is derived from an EMBL/GenBank/DDBJ whole genome shotgun (WGS) entry which is preliminary data.</text>
</comment>
<feature type="non-terminal residue" evidence="1">
    <location>
        <position position="62"/>
    </location>
</feature>
<dbReference type="EMBL" id="RCHS01002152">
    <property type="protein sequence ID" value="RMX49246.1"/>
    <property type="molecule type" value="Genomic_DNA"/>
</dbReference>
<protein>
    <submittedName>
        <fullName evidence="1">Uncharacterized protein</fullName>
    </submittedName>
</protein>
<proteinExistence type="predicted"/>
<evidence type="ECO:0000313" key="1">
    <source>
        <dbReference type="EMBL" id="RMX49246.1"/>
    </source>
</evidence>
<organism evidence="1 2">
    <name type="scientific">Pocillopora damicornis</name>
    <name type="common">Cauliflower coral</name>
    <name type="synonym">Millepora damicornis</name>
    <dbReference type="NCBI Taxonomy" id="46731"/>
    <lineage>
        <taxon>Eukaryota</taxon>
        <taxon>Metazoa</taxon>
        <taxon>Cnidaria</taxon>
        <taxon>Anthozoa</taxon>
        <taxon>Hexacorallia</taxon>
        <taxon>Scleractinia</taxon>
        <taxon>Astrocoeniina</taxon>
        <taxon>Pocilloporidae</taxon>
        <taxon>Pocillopora</taxon>
    </lineage>
</organism>
<dbReference type="Proteomes" id="UP000275408">
    <property type="component" value="Unassembled WGS sequence"/>
</dbReference>
<gene>
    <name evidence="1" type="ORF">pdam_00013576</name>
</gene>
<dbReference type="AlphaFoldDB" id="A0A3M6U6P1"/>
<evidence type="ECO:0000313" key="2">
    <source>
        <dbReference type="Proteomes" id="UP000275408"/>
    </source>
</evidence>
<name>A0A3M6U6P1_POCDA</name>